<organism evidence="2">
    <name type="scientific">Salvia splendens</name>
    <name type="common">Scarlet sage</name>
    <dbReference type="NCBI Taxonomy" id="180675"/>
    <lineage>
        <taxon>Eukaryota</taxon>
        <taxon>Viridiplantae</taxon>
        <taxon>Streptophyta</taxon>
        <taxon>Embryophyta</taxon>
        <taxon>Tracheophyta</taxon>
        <taxon>Spermatophyta</taxon>
        <taxon>Magnoliopsida</taxon>
        <taxon>eudicotyledons</taxon>
        <taxon>Gunneridae</taxon>
        <taxon>Pentapetalae</taxon>
        <taxon>asterids</taxon>
        <taxon>lamiids</taxon>
        <taxon>Lamiales</taxon>
        <taxon>Lamiaceae</taxon>
        <taxon>Nepetoideae</taxon>
        <taxon>Mentheae</taxon>
        <taxon>Salviinae</taxon>
        <taxon>Salvia</taxon>
        <taxon>Salvia subgen. Calosphace</taxon>
        <taxon>core Calosphace</taxon>
    </lineage>
</organism>
<feature type="region of interest" description="Disordered" evidence="1">
    <location>
        <begin position="1"/>
        <end position="65"/>
    </location>
</feature>
<keyword evidence="3" id="KW-1185">Reference proteome</keyword>
<evidence type="ECO:0000313" key="3">
    <source>
        <dbReference type="Proteomes" id="UP000298416"/>
    </source>
</evidence>
<comment type="caution">
    <text evidence="2">The sequence shown here is derived from an EMBL/GenBank/DDBJ whole genome shotgun (WGS) entry which is preliminary data.</text>
</comment>
<accession>A0A8X8YJA1</accession>
<reference evidence="2" key="1">
    <citation type="submission" date="2018-01" db="EMBL/GenBank/DDBJ databases">
        <authorList>
            <person name="Mao J.F."/>
        </authorList>
    </citation>
    <scope>NUCLEOTIDE SEQUENCE</scope>
    <source>
        <strain evidence="2">Huo1</strain>
        <tissue evidence="2">Leaf</tissue>
    </source>
</reference>
<name>A0A8X8YJA1_SALSN</name>
<proteinExistence type="predicted"/>
<dbReference type="Proteomes" id="UP000298416">
    <property type="component" value="Unassembled WGS sequence"/>
</dbReference>
<dbReference type="PANTHER" id="PTHR36032:SF1">
    <property type="entry name" value="PHOSPHOPANTOTHENATE--CYSTEINE LIGASE 2"/>
    <property type="match status" value="1"/>
</dbReference>
<reference evidence="2" key="2">
    <citation type="submission" date="2020-08" db="EMBL/GenBank/DDBJ databases">
        <title>Plant Genome Project.</title>
        <authorList>
            <person name="Zhang R.-G."/>
        </authorList>
    </citation>
    <scope>NUCLEOTIDE SEQUENCE</scope>
    <source>
        <strain evidence="2">Huo1</strain>
        <tissue evidence="2">Leaf</tissue>
    </source>
</reference>
<evidence type="ECO:0000256" key="1">
    <source>
        <dbReference type="SAM" id="MobiDB-lite"/>
    </source>
</evidence>
<evidence type="ECO:0000313" key="2">
    <source>
        <dbReference type="EMBL" id="KAG6433506.1"/>
    </source>
</evidence>
<protein>
    <submittedName>
        <fullName evidence="2">Uncharacterized protein</fullName>
    </submittedName>
</protein>
<sequence length="190" mass="20605">MLGNPSLDAPAATVKRYAPPNQRNRSLGRRKSGGDRLERPNIYANDVDRNPVGATKGGGLTDHGDIGYNVRANESLRAKLIPLQGCCNSEASQLLNSRIFREELMPSTLLPPFQGWTAAMNAHSILPEDSSGEHNNIERPVVYARKSAAPWGHSILPHLLIQPTGGISTGLQGDFLNELRQAMDNASPFS</sequence>
<dbReference type="PANTHER" id="PTHR36032">
    <property type="entry name" value="PHOSPHOPANTOTHENATE--CYSTEINE LIGASE 2"/>
    <property type="match status" value="1"/>
</dbReference>
<gene>
    <name evidence="2" type="ORF">SASPL_105120</name>
</gene>
<dbReference type="EMBL" id="PNBA02000002">
    <property type="protein sequence ID" value="KAG6433506.1"/>
    <property type="molecule type" value="Genomic_DNA"/>
</dbReference>
<dbReference type="AlphaFoldDB" id="A0A8X8YJA1"/>